<accession>A0A512JP95</accession>
<dbReference type="AlphaFoldDB" id="A0A512JP95"/>
<dbReference type="RefSeq" id="WP_147048196.1">
    <property type="nucleotide sequence ID" value="NZ_BJZV01000023.1"/>
</dbReference>
<dbReference type="EMBL" id="BJZV01000023">
    <property type="protein sequence ID" value="GEP11784.1"/>
    <property type="molecule type" value="Genomic_DNA"/>
</dbReference>
<evidence type="ECO:0000313" key="1">
    <source>
        <dbReference type="EMBL" id="GEP11784.1"/>
    </source>
</evidence>
<protein>
    <recommendedName>
        <fullName evidence="3">HMA domain-containing protein</fullName>
    </recommendedName>
</protein>
<organism evidence="1 2">
    <name type="scientific">Methylobacterium gnaphalii</name>
    <dbReference type="NCBI Taxonomy" id="1010610"/>
    <lineage>
        <taxon>Bacteria</taxon>
        <taxon>Pseudomonadati</taxon>
        <taxon>Pseudomonadota</taxon>
        <taxon>Alphaproteobacteria</taxon>
        <taxon>Hyphomicrobiales</taxon>
        <taxon>Methylobacteriaceae</taxon>
        <taxon>Methylobacterium</taxon>
    </lineage>
</organism>
<evidence type="ECO:0008006" key="3">
    <source>
        <dbReference type="Google" id="ProtNLM"/>
    </source>
</evidence>
<evidence type="ECO:0000313" key="2">
    <source>
        <dbReference type="Proteomes" id="UP000321750"/>
    </source>
</evidence>
<dbReference type="Proteomes" id="UP000321750">
    <property type="component" value="Unassembled WGS sequence"/>
</dbReference>
<gene>
    <name evidence="1" type="ORF">MGN01_36290</name>
</gene>
<sequence length="70" mass="7264">MLLVFVTCAGILAPSPGCREHRVPLVVDVTPAGCAAKVQEALAERPEATAGDAVARYGCVRRSRLSAAQS</sequence>
<keyword evidence="2" id="KW-1185">Reference proteome</keyword>
<name>A0A512JP95_9HYPH</name>
<comment type="caution">
    <text evidence="1">The sequence shown here is derived from an EMBL/GenBank/DDBJ whole genome shotgun (WGS) entry which is preliminary data.</text>
</comment>
<proteinExistence type="predicted"/>
<reference evidence="1 2" key="1">
    <citation type="submission" date="2019-07" db="EMBL/GenBank/DDBJ databases">
        <title>Whole genome shotgun sequence of Methylobacterium gnaphalii NBRC 107716.</title>
        <authorList>
            <person name="Hosoyama A."/>
            <person name="Uohara A."/>
            <person name="Ohji S."/>
            <person name="Ichikawa N."/>
        </authorList>
    </citation>
    <scope>NUCLEOTIDE SEQUENCE [LARGE SCALE GENOMIC DNA]</scope>
    <source>
        <strain evidence="1 2">NBRC 107716</strain>
    </source>
</reference>